<name>A0A379IQ96_ECTME</name>
<dbReference type="GO" id="GO:0046872">
    <property type="term" value="F:metal ion binding"/>
    <property type="evidence" value="ECO:0007669"/>
    <property type="project" value="UniProtKB-KW"/>
</dbReference>
<dbReference type="GO" id="GO:0019323">
    <property type="term" value="P:pentose catabolic process"/>
    <property type="evidence" value="ECO:0007669"/>
    <property type="project" value="TreeGrafter"/>
</dbReference>
<evidence type="ECO:0000313" key="5">
    <source>
        <dbReference type="Proteomes" id="UP000254260"/>
    </source>
</evidence>
<evidence type="ECO:0000256" key="2">
    <source>
        <dbReference type="ARBA" id="ARBA00023239"/>
    </source>
</evidence>
<evidence type="ECO:0000313" key="4">
    <source>
        <dbReference type="EMBL" id="SUD38487.1"/>
    </source>
</evidence>
<proteinExistence type="predicted"/>
<feature type="domain" description="Class II aldolase/adducin N-terminal" evidence="3">
    <location>
        <begin position="9"/>
        <end position="187"/>
    </location>
</feature>
<dbReference type="Pfam" id="PF00596">
    <property type="entry name" value="Aldolase_II"/>
    <property type="match status" value="1"/>
</dbReference>
<dbReference type="SUPFAM" id="SSF53639">
    <property type="entry name" value="AraD/HMP-PK domain-like"/>
    <property type="match status" value="1"/>
</dbReference>
<dbReference type="SMART" id="SM01007">
    <property type="entry name" value="Aldolase_II"/>
    <property type="match status" value="1"/>
</dbReference>
<dbReference type="OrthoDB" id="5500703at2"/>
<evidence type="ECO:0000256" key="1">
    <source>
        <dbReference type="ARBA" id="ARBA00022723"/>
    </source>
</evidence>
<dbReference type="Proteomes" id="UP000254260">
    <property type="component" value="Unassembled WGS sequence"/>
</dbReference>
<dbReference type="InterPro" id="IPR036409">
    <property type="entry name" value="Aldolase_II/adducin_N_sf"/>
</dbReference>
<dbReference type="GO" id="GO:0005829">
    <property type="term" value="C:cytosol"/>
    <property type="evidence" value="ECO:0007669"/>
    <property type="project" value="TreeGrafter"/>
</dbReference>
<dbReference type="EMBL" id="UGUU01000001">
    <property type="protein sequence ID" value="SUD38487.1"/>
    <property type="molecule type" value="Genomic_DNA"/>
</dbReference>
<gene>
    <name evidence="4" type="primary">mtnB</name>
    <name evidence="4" type="ORF">NCTC10899_01274</name>
</gene>
<dbReference type="AlphaFoldDB" id="A0A379IQ96"/>
<dbReference type="GO" id="GO:0046570">
    <property type="term" value="F:methylthioribulose 1-phosphate dehydratase activity"/>
    <property type="evidence" value="ECO:0007669"/>
    <property type="project" value="UniProtKB-EC"/>
</dbReference>
<protein>
    <submittedName>
        <fullName evidence="4">Aldolase/epimerase</fullName>
        <ecNumber evidence="4">4.2.1.109</ecNumber>
    </submittedName>
</protein>
<dbReference type="InterPro" id="IPR050197">
    <property type="entry name" value="Aldolase_class_II_sugar_metab"/>
</dbReference>
<keyword evidence="1" id="KW-0479">Metal-binding</keyword>
<dbReference type="GO" id="GO:0016832">
    <property type="term" value="F:aldehyde-lyase activity"/>
    <property type="evidence" value="ECO:0007669"/>
    <property type="project" value="TreeGrafter"/>
</dbReference>
<dbReference type="Gene3D" id="3.40.225.10">
    <property type="entry name" value="Class II aldolase/adducin N-terminal domain"/>
    <property type="match status" value="1"/>
</dbReference>
<evidence type="ECO:0000259" key="3">
    <source>
        <dbReference type="SMART" id="SM01007"/>
    </source>
</evidence>
<organism evidence="4 5">
    <name type="scientific">Ectopseudomonas mendocina</name>
    <name type="common">Pseudomonas mendocina</name>
    <dbReference type="NCBI Taxonomy" id="300"/>
    <lineage>
        <taxon>Bacteria</taxon>
        <taxon>Pseudomonadati</taxon>
        <taxon>Pseudomonadota</taxon>
        <taxon>Gammaproteobacteria</taxon>
        <taxon>Pseudomonadales</taxon>
        <taxon>Pseudomonadaceae</taxon>
        <taxon>Ectopseudomonas</taxon>
    </lineage>
</organism>
<dbReference type="PANTHER" id="PTHR22789:SF0">
    <property type="entry name" value="3-OXO-TETRONATE 4-PHOSPHATE DECARBOXYLASE-RELATED"/>
    <property type="match status" value="1"/>
</dbReference>
<dbReference type="RefSeq" id="WP_115290691.1">
    <property type="nucleotide sequence ID" value="NZ_UGUU01000001.1"/>
</dbReference>
<reference evidence="4 5" key="1">
    <citation type="submission" date="2018-06" db="EMBL/GenBank/DDBJ databases">
        <authorList>
            <consortium name="Pathogen Informatics"/>
            <person name="Doyle S."/>
        </authorList>
    </citation>
    <scope>NUCLEOTIDE SEQUENCE [LARGE SCALE GENOMIC DNA]</scope>
    <source>
        <strain evidence="4 5">NCTC10899</strain>
    </source>
</reference>
<dbReference type="InterPro" id="IPR001303">
    <property type="entry name" value="Aldolase_II/adducin_N"/>
</dbReference>
<accession>A0A379IQ96</accession>
<keyword evidence="2 4" id="KW-0456">Lyase</keyword>
<dbReference type="PANTHER" id="PTHR22789">
    <property type="entry name" value="FUCULOSE PHOSPHATE ALDOLASE"/>
    <property type="match status" value="1"/>
</dbReference>
<dbReference type="EC" id="4.2.1.109" evidence="4"/>
<sequence>MSLEQRARETVVRTAVAMADKGFLAGIGGNLALRIDAERFAVTPSASDYYAMSPADICILHLDTLEQLAGDGKPSVESGLHARMFKARPDCHASLHTHQPIASAFTLLGRALPISGAEARQVIGRQVPMCAYGPSGSGLLSWLVSRRVRRDVNAYLMRNHGAIGIASTFEQAGRVMELLEQEARDWFRRALDAQPDQMLCRHALASLNDH</sequence>